<gene>
    <name evidence="8" type="ORF">GCM10010151_65410</name>
</gene>
<dbReference type="Pfam" id="PF00924">
    <property type="entry name" value="MS_channel_2nd"/>
    <property type="match status" value="1"/>
</dbReference>
<dbReference type="Gene3D" id="1.10.287.1260">
    <property type="match status" value="1"/>
</dbReference>
<organism evidence="8 9">
    <name type="scientific">Actinoallomurus spadix</name>
    <dbReference type="NCBI Taxonomy" id="79912"/>
    <lineage>
        <taxon>Bacteria</taxon>
        <taxon>Bacillati</taxon>
        <taxon>Actinomycetota</taxon>
        <taxon>Actinomycetes</taxon>
        <taxon>Streptosporangiales</taxon>
        <taxon>Thermomonosporaceae</taxon>
        <taxon>Actinoallomurus</taxon>
    </lineage>
</organism>
<feature type="transmembrane region" description="Helical" evidence="6">
    <location>
        <begin position="121"/>
        <end position="150"/>
    </location>
</feature>
<comment type="subcellular location">
    <subcellularLocation>
        <location evidence="1">Membrane</location>
    </subcellularLocation>
</comment>
<dbReference type="InterPro" id="IPR010920">
    <property type="entry name" value="LSM_dom_sf"/>
</dbReference>
<keyword evidence="2 6" id="KW-0812">Transmembrane</keyword>
<protein>
    <recommendedName>
        <fullName evidence="7">Mechanosensitive ion channel MscS domain-containing protein</fullName>
    </recommendedName>
</protein>
<reference evidence="8 9" key="1">
    <citation type="journal article" date="2019" name="Int. J. Syst. Evol. Microbiol.">
        <title>The Global Catalogue of Microorganisms (GCM) 10K type strain sequencing project: providing services to taxonomists for standard genome sequencing and annotation.</title>
        <authorList>
            <consortium name="The Broad Institute Genomics Platform"/>
            <consortium name="The Broad Institute Genome Sequencing Center for Infectious Disease"/>
            <person name="Wu L."/>
            <person name="Ma J."/>
        </authorList>
    </citation>
    <scope>NUCLEOTIDE SEQUENCE [LARGE SCALE GENOMIC DNA]</scope>
    <source>
        <strain evidence="8 9">JCM 3146</strain>
    </source>
</reference>
<accession>A0ABN0XKF6</accession>
<keyword evidence="4 6" id="KW-0472">Membrane</keyword>
<sequence>MNQIHLADQVARVRRRARPWRSIIAAVLAVLAMAGSILARQQARLPGQRLPWQLAAVGSAVAFCLLAFAATLGLSGRARDLLLPRFGNSHATMVRLVLVLIGGLTTLVLTLQLLGLPVGQLVLGGALTGVLVGIAAQQTLANLFAGIILLMSRPFTVGDEVRLSSGPLGGEFQGTVLEIGLTYVLLRSEDGDYHLPNAQVLSAAVGPPIAPDAETAVPGAEATTPGTPDGAVAPDGTGGPGAPGTTATVTGIAAQTAAGSAEDHGRGPEGGPAPQR</sequence>
<dbReference type="PANTHER" id="PTHR30221:SF1">
    <property type="entry name" value="SMALL-CONDUCTANCE MECHANOSENSITIVE CHANNEL"/>
    <property type="match status" value="1"/>
</dbReference>
<keyword evidence="3 6" id="KW-1133">Transmembrane helix</keyword>
<evidence type="ECO:0000256" key="3">
    <source>
        <dbReference type="ARBA" id="ARBA00022989"/>
    </source>
</evidence>
<dbReference type="Gene3D" id="2.30.30.60">
    <property type="match status" value="1"/>
</dbReference>
<evidence type="ECO:0000313" key="8">
    <source>
        <dbReference type="EMBL" id="GAA0366392.1"/>
    </source>
</evidence>
<dbReference type="RefSeq" id="WP_252799053.1">
    <property type="nucleotide sequence ID" value="NZ_BAAABM010000066.1"/>
</dbReference>
<dbReference type="EMBL" id="BAAABM010000066">
    <property type="protein sequence ID" value="GAA0366392.1"/>
    <property type="molecule type" value="Genomic_DNA"/>
</dbReference>
<evidence type="ECO:0000313" key="9">
    <source>
        <dbReference type="Proteomes" id="UP001501822"/>
    </source>
</evidence>
<dbReference type="InterPro" id="IPR045275">
    <property type="entry name" value="MscS_archaea/bacteria_type"/>
</dbReference>
<feature type="transmembrane region" description="Helical" evidence="6">
    <location>
        <begin position="51"/>
        <end position="75"/>
    </location>
</feature>
<evidence type="ECO:0000256" key="2">
    <source>
        <dbReference type="ARBA" id="ARBA00022692"/>
    </source>
</evidence>
<evidence type="ECO:0000256" key="1">
    <source>
        <dbReference type="ARBA" id="ARBA00004370"/>
    </source>
</evidence>
<dbReference type="InterPro" id="IPR006685">
    <property type="entry name" value="MscS_channel_2nd"/>
</dbReference>
<dbReference type="PANTHER" id="PTHR30221">
    <property type="entry name" value="SMALL-CONDUCTANCE MECHANOSENSITIVE CHANNEL"/>
    <property type="match status" value="1"/>
</dbReference>
<dbReference type="InterPro" id="IPR023408">
    <property type="entry name" value="MscS_beta-dom_sf"/>
</dbReference>
<evidence type="ECO:0000256" key="5">
    <source>
        <dbReference type="SAM" id="MobiDB-lite"/>
    </source>
</evidence>
<comment type="caution">
    <text evidence="8">The sequence shown here is derived from an EMBL/GenBank/DDBJ whole genome shotgun (WGS) entry which is preliminary data.</text>
</comment>
<evidence type="ECO:0000256" key="4">
    <source>
        <dbReference type="ARBA" id="ARBA00023136"/>
    </source>
</evidence>
<dbReference type="Proteomes" id="UP001501822">
    <property type="component" value="Unassembled WGS sequence"/>
</dbReference>
<dbReference type="SUPFAM" id="SSF50182">
    <property type="entry name" value="Sm-like ribonucleoproteins"/>
    <property type="match status" value="1"/>
</dbReference>
<feature type="domain" description="Mechanosensitive ion channel MscS" evidence="7">
    <location>
        <begin position="139"/>
        <end position="204"/>
    </location>
</feature>
<feature type="transmembrane region" description="Helical" evidence="6">
    <location>
        <begin position="96"/>
        <end position="115"/>
    </location>
</feature>
<proteinExistence type="predicted"/>
<feature type="transmembrane region" description="Helical" evidence="6">
    <location>
        <begin position="20"/>
        <end position="39"/>
    </location>
</feature>
<feature type="region of interest" description="Disordered" evidence="5">
    <location>
        <begin position="211"/>
        <end position="276"/>
    </location>
</feature>
<evidence type="ECO:0000259" key="7">
    <source>
        <dbReference type="Pfam" id="PF00924"/>
    </source>
</evidence>
<feature type="compositionally biased region" description="Low complexity" evidence="5">
    <location>
        <begin position="243"/>
        <end position="259"/>
    </location>
</feature>
<keyword evidence="9" id="KW-1185">Reference proteome</keyword>
<name>A0ABN0XKF6_9ACTN</name>
<evidence type="ECO:0000256" key="6">
    <source>
        <dbReference type="SAM" id="Phobius"/>
    </source>
</evidence>